<dbReference type="Proteomes" id="UP000626109">
    <property type="component" value="Unassembled WGS sequence"/>
</dbReference>
<gene>
    <name evidence="1" type="ORF">PGLA2088_LOCUS39454</name>
</gene>
<sequence>DLQGEDLYEQFRRERCAEVAMSPLARDLLLSRLLCPEMLFLADVFQRRVRVQRLPDSDEPSSKGPTPEGFLEAARAINQLDLPCLLVDSFEPPCAYGQQWQLPEAFLEGRDSLAREGAASASNSLE</sequence>
<accession>A0A813L1C4</accession>
<evidence type="ECO:0000313" key="2">
    <source>
        <dbReference type="Proteomes" id="UP000626109"/>
    </source>
</evidence>
<name>A0A813L1C4_POLGL</name>
<protein>
    <submittedName>
        <fullName evidence="1">Uncharacterized protein</fullName>
    </submittedName>
</protein>
<reference evidence="1" key="1">
    <citation type="submission" date="2021-02" db="EMBL/GenBank/DDBJ databases">
        <authorList>
            <person name="Dougan E. K."/>
            <person name="Rhodes N."/>
            <person name="Thang M."/>
            <person name="Chan C."/>
        </authorList>
    </citation>
    <scope>NUCLEOTIDE SEQUENCE</scope>
</reference>
<feature type="non-terminal residue" evidence="1">
    <location>
        <position position="1"/>
    </location>
</feature>
<evidence type="ECO:0000313" key="1">
    <source>
        <dbReference type="EMBL" id="CAE8717250.1"/>
    </source>
</evidence>
<comment type="caution">
    <text evidence="1">The sequence shown here is derived from an EMBL/GenBank/DDBJ whole genome shotgun (WGS) entry which is preliminary data.</text>
</comment>
<feature type="non-terminal residue" evidence="1">
    <location>
        <position position="126"/>
    </location>
</feature>
<organism evidence="1 2">
    <name type="scientific">Polarella glacialis</name>
    <name type="common">Dinoflagellate</name>
    <dbReference type="NCBI Taxonomy" id="89957"/>
    <lineage>
        <taxon>Eukaryota</taxon>
        <taxon>Sar</taxon>
        <taxon>Alveolata</taxon>
        <taxon>Dinophyceae</taxon>
        <taxon>Suessiales</taxon>
        <taxon>Suessiaceae</taxon>
        <taxon>Polarella</taxon>
    </lineage>
</organism>
<dbReference type="EMBL" id="CAJNNW010033128">
    <property type="protein sequence ID" value="CAE8717250.1"/>
    <property type="molecule type" value="Genomic_DNA"/>
</dbReference>
<dbReference type="AlphaFoldDB" id="A0A813L1C4"/>
<proteinExistence type="predicted"/>